<reference evidence="1 2" key="1">
    <citation type="submission" date="2014-04" db="EMBL/GenBank/DDBJ databases">
        <authorList>
            <consortium name="DOE Joint Genome Institute"/>
            <person name="Kuo A."/>
            <person name="Girlanda M."/>
            <person name="Perotto S."/>
            <person name="Kohler A."/>
            <person name="Nagy L.G."/>
            <person name="Floudas D."/>
            <person name="Copeland A."/>
            <person name="Barry K.W."/>
            <person name="Cichocki N."/>
            <person name="Veneault-Fourrey C."/>
            <person name="LaButti K."/>
            <person name="Lindquist E.A."/>
            <person name="Lipzen A."/>
            <person name="Lundell T."/>
            <person name="Morin E."/>
            <person name="Murat C."/>
            <person name="Sun H."/>
            <person name="Tunlid A."/>
            <person name="Henrissat B."/>
            <person name="Grigoriev I.V."/>
            <person name="Hibbett D.S."/>
            <person name="Martin F."/>
            <person name="Nordberg H.P."/>
            <person name="Cantor M.N."/>
            <person name="Hua S.X."/>
        </authorList>
    </citation>
    <scope>NUCLEOTIDE SEQUENCE [LARGE SCALE GENOMIC DNA]</scope>
    <source>
        <strain evidence="1 2">MUT 4182</strain>
    </source>
</reference>
<dbReference type="GO" id="GO:0005737">
    <property type="term" value="C:cytoplasm"/>
    <property type="evidence" value="ECO:0007669"/>
    <property type="project" value="TreeGrafter"/>
</dbReference>
<dbReference type="GO" id="GO:0008757">
    <property type="term" value="F:S-adenosylmethionine-dependent methyltransferase activity"/>
    <property type="evidence" value="ECO:0007669"/>
    <property type="project" value="UniProtKB-ARBA"/>
</dbReference>
<dbReference type="AlphaFoldDB" id="A0A0C3Q0D6"/>
<sequence>MTSKEEQADGLGDCRFLYDDCEGFGSNESDVIAYGDSVQLWIAPKEGKAATLLADQLFSPALLLAEAIERGVVPVAGKTMVELGAGTALPSLLAATGKGDGPPTLVTITDYPDPLLMENLTKNDVTPLLQLLPPSDQLGYDILVLSDLLHFASSHDDLIASTINLLKAGSESRVYLAAGKYTREQVCCNFIEKTEKRGIEWQVGANDGLWAGERKVGHWSLEDLSARKANVNWWIGKWASKS</sequence>
<keyword evidence="2" id="KW-1185">Reference proteome</keyword>
<dbReference type="Proteomes" id="UP000054248">
    <property type="component" value="Unassembled WGS sequence"/>
</dbReference>
<dbReference type="HOGENOM" id="CLU_032409_3_0_1"/>
<reference evidence="2" key="2">
    <citation type="submission" date="2015-01" db="EMBL/GenBank/DDBJ databases">
        <title>Evolutionary Origins and Diversification of the Mycorrhizal Mutualists.</title>
        <authorList>
            <consortium name="DOE Joint Genome Institute"/>
            <consortium name="Mycorrhizal Genomics Consortium"/>
            <person name="Kohler A."/>
            <person name="Kuo A."/>
            <person name="Nagy L.G."/>
            <person name="Floudas D."/>
            <person name="Copeland A."/>
            <person name="Barry K.W."/>
            <person name="Cichocki N."/>
            <person name="Veneault-Fourrey C."/>
            <person name="LaButti K."/>
            <person name="Lindquist E.A."/>
            <person name="Lipzen A."/>
            <person name="Lundell T."/>
            <person name="Morin E."/>
            <person name="Murat C."/>
            <person name="Riley R."/>
            <person name="Ohm R."/>
            <person name="Sun H."/>
            <person name="Tunlid A."/>
            <person name="Henrissat B."/>
            <person name="Grigoriev I.V."/>
            <person name="Hibbett D.S."/>
            <person name="Martin F."/>
        </authorList>
    </citation>
    <scope>NUCLEOTIDE SEQUENCE [LARGE SCALE GENOMIC DNA]</scope>
    <source>
        <strain evidence="2">MUT 4182</strain>
    </source>
</reference>
<dbReference type="SUPFAM" id="SSF53335">
    <property type="entry name" value="S-adenosyl-L-methionine-dependent methyltransferases"/>
    <property type="match status" value="1"/>
</dbReference>
<dbReference type="STRING" id="1051891.A0A0C3Q0D6"/>
<name>A0A0C3Q0D6_9AGAM</name>
<dbReference type="EMBL" id="KN823811">
    <property type="protein sequence ID" value="KIO15801.1"/>
    <property type="molecule type" value="Genomic_DNA"/>
</dbReference>
<evidence type="ECO:0000313" key="1">
    <source>
        <dbReference type="EMBL" id="KIO15801.1"/>
    </source>
</evidence>
<evidence type="ECO:0000313" key="2">
    <source>
        <dbReference type="Proteomes" id="UP000054248"/>
    </source>
</evidence>
<dbReference type="Gene3D" id="3.40.50.150">
    <property type="entry name" value="Vaccinia Virus protein VP39"/>
    <property type="match status" value="1"/>
</dbReference>
<dbReference type="PANTHER" id="PTHR14614">
    <property type="entry name" value="HEPATOCELLULAR CARCINOMA-ASSOCIATED ANTIGEN"/>
    <property type="match status" value="1"/>
</dbReference>
<organism evidence="1 2">
    <name type="scientific">Tulasnella calospora MUT 4182</name>
    <dbReference type="NCBI Taxonomy" id="1051891"/>
    <lineage>
        <taxon>Eukaryota</taxon>
        <taxon>Fungi</taxon>
        <taxon>Dikarya</taxon>
        <taxon>Basidiomycota</taxon>
        <taxon>Agaricomycotina</taxon>
        <taxon>Agaricomycetes</taxon>
        <taxon>Cantharellales</taxon>
        <taxon>Tulasnellaceae</taxon>
        <taxon>Tulasnella</taxon>
    </lineage>
</organism>
<dbReference type="InterPro" id="IPR019410">
    <property type="entry name" value="Methyltransf_16"/>
</dbReference>
<dbReference type="PANTHER" id="PTHR14614:SF10">
    <property type="entry name" value="PROTEIN N-TERMINAL AND LYSINE N-METHYLTRANSFERASE EFM7"/>
    <property type="match status" value="1"/>
</dbReference>
<dbReference type="InterPro" id="IPR029063">
    <property type="entry name" value="SAM-dependent_MTases_sf"/>
</dbReference>
<gene>
    <name evidence="1" type="ORF">M407DRAFT_34601</name>
</gene>
<proteinExistence type="predicted"/>
<dbReference type="OrthoDB" id="46564at2759"/>
<accession>A0A0C3Q0D6</accession>
<dbReference type="Pfam" id="PF10294">
    <property type="entry name" value="Methyltransf_16"/>
    <property type="match status" value="1"/>
</dbReference>
<protein>
    <submittedName>
        <fullName evidence="1">Uncharacterized protein</fullName>
    </submittedName>
</protein>